<feature type="domain" description="ABC transmembrane type-1" evidence="9">
    <location>
        <begin position="66"/>
        <end position="254"/>
    </location>
</feature>
<dbReference type="CDD" id="cd06261">
    <property type="entry name" value="TM_PBP2"/>
    <property type="match status" value="1"/>
</dbReference>
<name>A0A3G1KQU6_FORW1</name>
<comment type="similarity">
    <text evidence="8">Belongs to the binding-protein-dependent transport system permease family.</text>
</comment>
<evidence type="ECO:0000256" key="6">
    <source>
        <dbReference type="ARBA" id="ARBA00022989"/>
    </source>
</evidence>
<keyword evidence="11" id="KW-1185">Reference proteome</keyword>
<gene>
    <name evidence="10" type="ORF">DCMF_08635</name>
</gene>
<feature type="transmembrane region" description="Helical" evidence="8">
    <location>
        <begin position="134"/>
        <end position="157"/>
    </location>
</feature>
<protein>
    <recommendedName>
        <fullName evidence="9">ABC transmembrane type-1 domain-containing protein</fullName>
    </recommendedName>
</protein>
<dbReference type="PANTHER" id="PTHR43357:SF4">
    <property type="entry name" value="INNER MEMBRANE ABC TRANSPORTER PERMEASE PROTEIN YDCV"/>
    <property type="match status" value="1"/>
</dbReference>
<keyword evidence="7 8" id="KW-0472">Membrane</keyword>
<dbReference type="InterPro" id="IPR035906">
    <property type="entry name" value="MetI-like_sf"/>
</dbReference>
<evidence type="ECO:0000259" key="9">
    <source>
        <dbReference type="PROSITE" id="PS50928"/>
    </source>
</evidence>
<keyword evidence="4" id="KW-0997">Cell inner membrane</keyword>
<comment type="subcellular location">
    <subcellularLocation>
        <location evidence="1">Cell inner membrane</location>
        <topology evidence="1">Multi-pass membrane protein</topology>
    </subcellularLocation>
    <subcellularLocation>
        <location evidence="8">Cell membrane</location>
        <topology evidence="8">Multi-pass membrane protein</topology>
    </subcellularLocation>
</comment>
<dbReference type="Gene3D" id="1.10.3720.10">
    <property type="entry name" value="MetI-like"/>
    <property type="match status" value="1"/>
</dbReference>
<keyword evidence="5 8" id="KW-0812">Transmembrane</keyword>
<feature type="transmembrane region" description="Helical" evidence="8">
    <location>
        <begin position="101"/>
        <end position="122"/>
    </location>
</feature>
<dbReference type="OrthoDB" id="9782004at2"/>
<keyword evidence="6 8" id="KW-1133">Transmembrane helix</keyword>
<dbReference type="AlphaFoldDB" id="A0A3G1KQU6"/>
<evidence type="ECO:0000313" key="10">
    <source>
        <dbReference type="EMBL" id="ATW24831.1"/>
    </source>
</evidence>
<feature type="transmembrane region" description="Helical" evidence="8">
    <location>
        <begin position="12"/>
        <end position="36"/>
    </location>
</feature>
<dbReference type="GO" id="GO:0055085">
    <property type="term" value="P:transmembrane transport"/>
    <property type="evidence" value="ECO:0007669"/>
    <property type="project" value="InterPro"/>
</dbReference>
<sequence>MNKVIPGSFGKFIVVIMIISVILMLAPLIVVTGASFNPVKMTFPPDGFSLKWYGELAGNSEFTRAALVSLVLGLLASITSSLLGLSAAMGLRYCTGKVRSIVNGMMLSPMFIPSIVAGLALYQISYMVFGAKPIWILLFGHILLTIPFPLRTIAANLESLPLSLDEAAMSVGAKPTRVVMSILLPLIKPGFFAGWLLAFVTSWNDFNISIFLSKPKFYPLSIEIYQYLLYQYSPILAAMSVTLIIFTIIVVLFMNKFFGLSGVTGVNSK</sequence>
<reference evidence="10 11" key="1">
    <citation type="submission" date="2016-10" db="EMBL/GenBank/DDBJ databases">
        <title>Complete Genome Sequence of Peptococcaceae strain DCMF.</title>
        <authorList>
            <person name="Edwards R.J."/>
            <person name="Holland S.I."/>
            <person name="Deshpande N.P."/>
            <person name="Wong Y.K."/>
            <person name="Ertan H."/>
            <person name="Manefield M."/>
            <person name="Russell T.L."/>
            <person name="Lee M.J."/>
        </authorList>
    </citation>
    <scope>NUCLEOTIDE SEQUENCE [LARGE SCALE GENOMIC DNA]</scope>
    <source>
        <strain evidence="10 11">DCMF</strain>
    </source>
</reference>
<feature type="transmembrane region" description="Helical" evidence="8">
    <location>
        <begin position="65"/>
        <end position="89"/>
    </location>
</feature>
<evidence type="ECO:0000256" key="8">
    <source>
        <dbReference type="RuleBase" id="RU363032"/>
    </source>
</evidence>
<dbReference type="GO" id="GO:0005886">
    <property type="term" value="C:plasma membrane"/>
    <property type="evidence" value="ECO:0007669"/>
    <property type="project" value="UniProtKB-SubCell"/>
</dbReference>
<keyword evidence="2 8" id="KW-0813">Transport</keyword>
<evidence type="ECO:0000256" key="2">
    <source>
        <dbReference type="ARBA" id="ARBA00022448"/>
    </source>
</evidence>
<feature type="transmembrane region" description="Helical" evidence="8">
    <location>
        <begin position="235"/>
        <end position="254"/>
    </location>
</feature>
<keyword evidence="3" id="KW-1003">Cell membrane</keyword>
<dbReference type="SUPFAM" id="SSF161098">
    <property type="entry name" value="MetI-like"/>
    <property type="match status" value="1"/>
</dbReference>
<dbReference type="InterPro" id="IPR000515">
    <property type="entry name" value="MetI-like"/>
</dbReference>
<dbReference type="PANTHER" id="PTHR43357">
    <property type="entry name" value="INNER MEMBRANE ABC TRANSPORTER PERMEASE PROTEIN YDCV"/>
    <property type="match status" value="1"/>
</dbReference>
<dbReference type="EMBL" id="CP017634">
    <property type="protein sequence ID" value="ATW24831.1"/>
    <property type="molecule type" value="Genomic_DNA"/>
</dbReference>
<evidence type="ECO:0000256" key="5">
    <source>
        <dbReference type="ARBA" id="ARBA00022692"/>
    </source>
</evidence>
<accession>A0A3G1KQU6</accession>
<dbReference type="Pfam" id="PF00528">
    <property type="entry name" value="BPD_transp_1"/>
    <property type="match status" value="1"/>
</dbReference>
<organism evidence="10 11">
    <name type="scientific">Formimonas warabiya</name>
    <dbReference type="NCBI Taxonomy" id="1761012"/>
    <lineage>
        <taxon>Bacteria</taxon>
        <taxon>Bacillati</taxon>
        <taxon>Bacillota</taxon>
        <taxon>Clostridia</taxon>
        <taxon>Eubacteriales</taxon>
        <taxon>Peptococcaceae</taxon>
        <taxon>Candidatus Formimonas</taxon>
    </lineage>
</organism>
<evidence type="ECO:0000256" key="7">
    <source>
        <dbReference type="ARBA" id="ARBA00023136"/>
    </source>
</evidence>
<feature type="transmembrane region" description="Helical" evidence="8">
    <location>
        <begin position="178"/>
        <end position="200"/>
    </location>
</feature>
<evidence type="ECO:0000256" key="3">
    <source>
        <dbReference type="ARBA" id="ARBA00022475"/>
    </source>
</evidence>
<dbReference type="RefSeq" id="WP_148134056.1">
    <property type="nucleotide sequence ID" value="NZ_CP017634.1"/>
</dbReference>
<dbReference type="PROSITE" id="PS50928">
    <property type="entry name" value="ABC_TM1"/>
    <property type="match status" value="1"/>
</dbReference>
<evidence type="ECO:0000256" key="4">
    <source>
        <dbReference type="ARBA" id="ARBA00022519"/>
    </source>
</evidence>
<evidence type="ECO:0000313" key="11">
    <source>
        <dbReference type="Proteomes" id="UP000323521"/>
    </source>
</evidence>
<dbReference type="KEGG" id="fwa:DCMF_08635"/>
<dbReference type="Proteomes" id="UP000323521">
    <property type="component" value="Chromosome"/>
</dbReference>
<proteinExistence type="inferred from homology"/>
<evidence type="ECO:0000256" key="1">
    <source>
        <dbReference type="ARBA" id="ARBA00004429"/>
    </source>
</evidence>